<keyword evidence="2" id="KW-0812">Transmembrane</keyword>
<dbReference type="GO" id="GO:0007155">
    <property type="term" value="P:cell adhesion"/>
    <property type="evidence" value="ECO:0007669"/>
    <property type="project" value="UniProtKB-KW"/>
</dbReference>
<evidence type="ECO:0000256" key="5">
    <source>
        <dbReference type="ARBA" id="ARBA00022889"/>
    </source>
</evidence>
<reference evidence="13 15" key="2">
    <citation type="journal article" date="2013" name="Nature">
        <title>Insights into bilaterian evolution from three spiralian genomes.</title>
        <authorList>
            <person name="Simakov O."/>
            <person name="Marletaz F."/>
            <person name="Cho S.J."/>
            <person name="Edsinger-Gonzales E."/>
            <person name="Havlak P."/>
            <person name="Hellsten U."/>
            <person name="Kuo D.H."/>
            <person name="Larsson T."/>
            <person name="Lv J."/>
            <person name="Arendt D."/>
            <person name="Savage R."/>
            <person name="Osoegawa K."/>
            <person name="de Jong P."/>
            <person name="Grimwood J."/>
            <person name="Chapman J.A."/>
            <person name="Shapiro H."/>
            <person name="Aerts A."/>
            <person name="Otillar R.P."/>
            <person name="Terry A.Y."/>
            <person name="Boore J.L."/>
            <person name="Grigoriev I.V."/>
            <person name="Lindberg D.R."/>
            <person name="Seaver E.C."/>
            <person name="Weisblat D.A."/>
            <person name="Putnam N.H."/>
            <person name="Rokhsar D.S."/>
        </authorList>
    </citation>
    <scope>NUCLEOTIDE SEQUENCE</scope>
</reference>
<evidence type="ECO:0000256" key="4">
    <source>
        <dbReference type="ARBA" id="ARBA00022737"/>
    </source>
</evidence>
<dbReference type="EMBL" id="AMQM01004758">
    <property type="status" value="NOT_ANNOTATED_CDS"/>
    <property type="molecule type" value="Genomic_DNA"/>
</dbReference>
<dbReference type="InterPro" id="IPR003598">
    <property type="entry name" value="Ig_sub2"/>
</dbReference>
<dbReference type="SMART" id="SM00408">
    <property type="entry name" value="IGc2"/>
    <property type="match status" value="4"/>
</dbReference>
<dbReference type="PANTHER" id="PTHR45080">
    <property type="entry name" value="CONTACTIN 5"/>
    <property type="match status" value="1"/>
</dbReference>
<dbReference type="RefSeq" id="XP_009018722.1">
    <property type="nucleotide sequence ID" value="XM_009020474.1"/>
</dbReference>
<feature type="domain" description="Ig-like" evidence="11">
    <location>
        <begin position="73"/>
        <end position="137"/>
    </location>
</feature>
<accession>T1G452</accession>
<dbReference type="OMA" id="TCKGTIN"/>
<keyword evidence="15" id="KW-1185">Reference proteome</keyword>
<name>T1G452_HELRO</name>
<dbReference type="CTD" id="20215850"/>
<dbReference type="CDD" id="cd00063">
    <property type="entry name" value="FN3"/>
    <property type="match status" value="2"/>
</dbReference>
<dbReference type="SMART" id="SM00409">
    <property type="entry name" value="IG"/>
    <property type="match status" value="4"/>
</dbReference>
<dbReference type="CDD" id="cd00096">
    <property type="entry name" value="Ig"/>
    <property type="match status" value="2"/>
</dbReference>
<dbReference type="EMBL" id="KB096676">
    <property type="protein sequence ID" value="ESO03029.1"/>
    <property type="molecule type" value="Genomic_DNA"/>
</dbReference>
<dbReference type="SUPFAM" id="SSF48726">
    <property type="entry name" value="Immunoglobulin"/>
    <property type="match status" value="4"/>
</dbReference>
<evidence type="ECO:0000259" key="11">
    <source>
        <dbReference type="PROSITE" id="PS50835"/>
    </source>
</evidence>
<keyword evidence="4" id="KW-0677">Repeat</keyword>
<dbReference type="eggNOG" id="KOG3510">
    <property type="taxonomic scope" value="Eukaryota"/>
</dbReference>
<dbReference type="Pfam" id="PF13927">
    <property type="entry name" value="Ig_3"/>
    <property type="match status" value="1"/>
</dbReference>
<evidence type="ECO:0000313" key="15">
    <source>
        <dbReference type="Proteomes" id="UP000015101"/>
    </source>
</evidence>
<keyword evidence="8" id="KW-1015">Disulfide bond</keyword>
<evidence type="ECO:0000256" key="2">
    <source>
        <dbReference type="ARBA" id="ARBA00022692"/>
    </source>
</evidence>
<feature type="domain" description="Ig-like" evidence="11">
    <location>
        <begin position="236"/>
        <end position="320"/>
    </location>
</feature>
<gene>
    <name evidence="14" type="primary">20215850</name>
    <name evidence="13" type="ORF">HELRODRAFT_80770</name>
</gene>
<dbReference type="InterPro" id="IPR013783">
    <property type="entry name" value="Ig-like_fold"/>
</dbReference>
<dbReference type="KEGG" id="hro:HELRODRAFT_80770"/>
<dbReference type="InterPro" id="IPR013098">
    <property type="entry name" value="Ig_I-set"/>
</dbReference>
<dbReference type="PRINTS" id="PR01838">
    <property type="entry name" value="NCAMFAMILY"/>
</dbReference>
<dbReference type="InParanoid" id="T1G452"/>
<reference evidence="14" key="3">
    <citation type="submission" date="2015-06" db="UniProtKB">
        <authorList>
            <consortium name="EnsemblMetazoa"/>
        </authorList>
    </citation>
    <scope>IDENTIFICATION</scope>
</reference>
<dbReference type="EnsemblMetazoa" id="HelroT80770">
    <property type="protein sequence ID" value="HelroP80770"/>
    <property type="gene ID" value="HelroG80770"/>
</dbReference>
<dbReference type="InterPro" id="IPR007110">
    <property type="entry name" value="Ig-like_dom"/>
</dbReference>
<dbReference type="InterPro" id="IPR050958">
    <property type="entry name" value="Cell_Adh-Cytoskel_Orgn"/>
</dbReference>
<dbReference type="Pfam" id="PF07679">
    <property type="entry name" value="I-set"/>
    <property type="match status" value="3"/>
</dbReference>
<dbReference type="SMART" id="SM00060">
    <property type="entry name" value="FN3"/>
    <property type="match status" value="2"/>
</dbReference>
<dbReference type="InterPro" id="IPR003961">
    <property type="entry name" value="FN3_dom"/>
</dbReference>
<evidence type="ECO:0000256" key="8">
    <source>
        <dbReference type="ARBA" id="ARBA00023157"/>
    </source>
</evidence>
<dbReference type="InterPro" id="IPR003599">
    <property type="entry name" value="Ig_sub"/>
</dbReference>
<dbReference type="OrthoDB" id="6282755at2759"/>
<evidence type="ECO:0000313" key="13">
    <source>
        <dbReference type="EMBL" id="ESO03029.1"/>
    </source>
</evidence>
<dbReference type="Proteomes" id="UP000015101">
    <property type="component" value="Unassembled WGS sequence"/>
</dbReference>
<dbReference type="FunCoup" id="T1G452">
    <property type="interactions" value="302"/>
</dbReference>
<evidence type="ECO:0000256" key="1">
    <source>
        <dbReference type="ARBA" id="ARBA00004167"/>
    </source>
</evidence>
<dbReference type="PROSITE" id="PS50853">
    <property type="entry name" value="FN3"/>
    <property type="match status" value="1"/>
</dbReference>
<comment type="subcellular location">
    <subcellularLocation>
        <location evidence="1">Membrane</location>
        <topology evidence="1">Single-pass membrane protein</topology>
    </subcellularLocation>
</comment>
<keyword evidence="6" id="KW-1133">Transmembrane helix</keyword>
<proteinExistence type="predicted"/>
<dbReference type="SUPFAM" id="SSF49265">
    <property type="entry name" value="Fibronectin type III"/>
    <property type="match status" value="1"/>
</dbReference>
<evidence type="ECO:0000256" key="7">
    <source>
        <dbReference type="ARBA" id="ARBA00023136"/>
    </source>
</evidence>
<dbReference type="Gene3D" id="2.60.40.10">
    <property type="entry name" value="Immunoglobulins"/>
    <property type="match status" value="6"/>
</dbReference>
<evidence type="ECO:0000256" key="6">
    <source>
        <dbReference type="ARBA" id="ARBA00022989"/>
    </source>
</evidence>
<keyword evidence="3" id="KW-0732">Signal</keyword>
<organism evidence="14 15">
    <name type="scientific">Helobdella robusta</name>
    <name type="common">Californian leech</name>
    <dbReference type="NCBI Taxonomy" id="6412"/>
    <lineage>
        <taxon>Eukaryota</taxon>
        <taxon>Metazoa</taxon>
        <taxon>Spiralia</taxon>
        <taxon>Lophotrochozoa</taxon>
        <taxon>Annelida</taxon>
        <taxon>Clitellata</taxon>
        <taxon>Hirudinea</taxon>
        <taxon>Rhynchobdellida</taxon>
        <taxon>Glossiphoniidae</taxon>
        <taxon>Helobdella</taxon>
    </lineage>
</organism>
<dbReference type="InterPro" id="IPR009138">
    <property type="entry name" value="Neural_cell_adh"/>
</dbReference>
<dbReference type="GO" id="GO:0005886">
    <property type="term" value="C:plasma membrane"/>
    <property type="evidence" value="ECO:0007669"/>
    <property type="project" value="UniProtKB-ARBA"/>
</dbReference>
<dbReference type="InterPro" id="IPR036179">
    <property type="entry name" value="Ig-like_dom_sf"/>
</dbReference>
<dbReference type="HOGENOM" id="CLU_010961_2_0_1"/>
<keyword evidence="9" id="KW-0325">Glycoprotein</keyword>
<dbReference type="PANTHER" id="PTHR45080:SF8">
    <property type="entry name" value="IG-LIKE DOMAIN-CONTAINING PROTEIN"/>
    <property type="match status" value="1"/>
</dbReference>
<keyword evidence="7" id="KW-0472">Membrane</keyword>
<evidence type="ECO:0000259" key="12">
    <source>
        <dbReference type="PROSITE" id="PS50853"/>
    </source>
</evidence>
<evidence type="ECO:0000256" key="3">
    <source>
        <dbReference type="ARBA" id="ARBA00022729"/>
    </source>
</evidence>
<dbReference type="PROSITE" id="PS50835">
    <property type="entry name" value="IG_LIKE"/>
    <property type="match status" value="4"/>
</dbReference>
<feature type="domain" description="Ig-like" evidence="11">
    <location>
        <begin position="337"/>
        <end position="427"/>
    </location>
</feature>
<dbReference type="STRING" id="6412.T1G452"/>
<evidence type="ECO:0000256" key="10">
    <source>
        <dbReference type="ARBA" id="ARBA00023319"/>
    </source>
</evidence>
<dbReference type="GO" id="GO:0043005">
    <property type="term" value="C:neuron projection"/>
    <property type="evidence" value="ECO:0000318"/>
    <property type="project" value="GO_Central"/>
</dbReference>
<keyword evidence="10" id="KW-0393">Immunoglobulin domain</keyword>
<feature type="domain" description="Ig-like" evidence="11">
    <location>
        <begin position="144"/>
        <end position="231"/>
    </location>
</feature>
<reference evidence="15" key="1">
    <citation type="submission" date="2012-12" db="EMBL/GenBank/DDBJ databases">
        <authorList>
            <person name="Hellsten U."/>
            <person name="Grimwood J."/>
            <person name="Chapman J.A."/>
            <person name="Shapiro H."/>
            <person name="Aerts A."/>
            <person name="Otillar R.P."/>
            <person name="Terry A.Y."/>
            <person name="Boore J.L."/>
            <person name="Simakov O."/>
            <person name="Marletaz F."/>
            <person name="Cho S.-J."/>
            <person name="Edsinger-Gonzales E."/>
            <person name="Havlak P."/>
            <person name="Kuo D.-H."/>
            <person name="Larsson T."/>
            <person name="Lv J."/>
            <person name="Arendt D."/>
            <person name="Savage R."/>
            <person name="Osoegawa K."/>
            <person name="de Jong P."/>
            <person name="Lindberg D.R."/>
            <person name="Seaver E.C."/>
            <person name="Weisblat D.A."/>
            <person name="Putnam N.H."/>
            <person name="Grigoriev I.V."/>
            <person name="Rokhsar D.S."/>
        </authorList>
    </citation>
    <scope>NUCLEOTIDE SEQUENCE</scope>
</reference>
<dbReference type="InterPro" id="IPR036116">
    <property type="entry name" value="FN3_sf"/>
</dbReference>
<sequence length="662" mass="75270">MYYSVPYIDKSIAQTSKLYIRKIMEKHAGTYSCVALISGNIEKVDVTLKVSRDISFDDAPNEQYPNMNSDGPIMCKVSGQPNPDVFWKYKGVRLAGDRYKQDLYGLRIQNITEADNGLYECCAEVESKGEVHCREINVLVRVPPQIVYFEDQEGIASQEYALTCNATGSPVPKYEFIKDVEGQVMFSTARIQVDRDGGQVNFRPLIAEDRGTYKCHAFNDAGESVATAVLTVVVPPRIYAVRNVTQTEGLRTTLVCLTYGDPDPVMTYRRSGLTRTHTTQNNAQEGGRINLTRPGVGELDLTIDPLRWDDSSNYTCKARNKGGYHAWNGSIIVYYVPKFSPDMPDAVFNWAGKARNLTCLYYAEPKPVVEWYRLGRLLQNNETFRIHLMDRNSNLQVTIRQVDEYYIYGTYYCRVRNNIGTSEKAIEMKRAYLPGPPSQATVIQSTPTSIELSITSPPPQSLYGLRLLGFWVQCENRILEFLTSDVTNLIFTIVIRPMSTSSSSLFSSSSSSFLIEYLRPSNTYDILVRARTEMGLGDILRITGKTLDISAPYPIILNSDPRSKFPYEYTVTWMRPETGGLAIREYQFRIREVTVIADTFELDTPIGEWRRRIKPTDISFPSMYYRIQGLNQNTYYQLEVLALNDVGWSLPNPEFIFKTNFG</sequence>
<keyword evidence="5" id="KW-0130">Cell adhesion</keyword>
<dbReference type="AlphaFoldDB" id="T1G452"/>
<feature type="domain" description="Fibronectin type-III" evidence="12">
    <location>
        <begin position="551"/>
        <end position="662"/>
    </location>
</feature>
<evidence type="ECO:0000313" key="14">
    <source>
        <dbReference type="EnsemblMetazoa" id="HelroP80770"/>
    </source>
</evidence>
<evidence type="ECO:0000256" key="9">
    <source>
        <dbReference type="ARBA" id="ARBA00023180"/>
    </source>
</evidence>
<dbReference type="GeneID" id="20215850"/>
<protein>
    <submittedName>
        <fullName evidence="13 14">Uncharacterized protein</fullName>
    </submittedName>
</protein>